<dbReference type="PANTHER" id="PTHR22991:SF40">
    <property type="entry name" value="PROTEIN CBG13490"/>
    <property type="match status" value="1"/>
</dbReference>
<dbReference type="Proteomes" id="UP000005239">
    <property type="component" value="Unassembled WGS sequence"/>
</dbReference>
<organism evidence="2 3">
    <name type="scientific">Pristionchus pacificus</name>
    <name type="common">Parasitic nematode worm</name>
    <dbReference type="NCBI Taxonomy" id="54126"/>
    <lineage>
        <taxon>Eukaryota</taxon>
        <taxon>Metazoa</taxon>
        <taxon>Ecdysozoa</taxon>
        <taxon>Nematoda</taxon>
        <taxon>Chromadorea</taxon>
        <taxon>Rhabditida</taxon>
        <taxon>Rhabditina</taxon>
        <taxon>Diplogasteromorpha</taxon>
        <taxon>Diplogasteroidea</taxon>
        <taxon>Neodiplogasteridae</taxon>
        <taxon>Pristionchus</taxon>
    </lineage>
</organism>
<proteinExistence type="predicted"/>
<name>A0A454XZ82_PRIPA</name>
<sequence>MAYCGLSHNSLFVPRWLRSRCCGRVQNGLVCDSSTKKWQWSDGSSLNYKPPSSSGYDSDCDTFPTTRYDIYCIVELQQPIPSGDGCNSFEDDKDDGVCYQVLMLEANKCCDNVIIYENSIGNNVIANLTGELNHQKYMTTSSNIMRVSWKPNGGVNVQGLAFTFNAV</sequence>
<dbReference type="PANTHER" id="PTHR22991">
    <property type="entry name" value="PROTEIN CBG13490"/>
    <property type="match status" value="1"/>
</dbReference>
<reference evidence="3" key="1">
    <citation type="journal article" date="2008" name="Nat. Genet.">
        <title>The Pristionchus pacificus genome provides a unique perspective on nematode lifestyle and parasitism.</title>
        <authorList>
            <person name="Dieterich C."/>
            <person name="Clifton S.W."/>
            <person name="Schuster L.N."/>
            <person name="Chinwalla A."/>
            <person name="Delehaunty K."/>
            <person name="Dinkelacker I."/>
            <person name="Fulton L."/>
            <person name="Fulton R."/>
            <person name="Godfrey J."/>
            <person name="Minx P."/>
            <person name="Mitreva M."/>
            <person name="Roeseler W."/>
            <person name="Tian H."/>
            <person name="Witte H."/>
            <person name="Yang S.P."/>
            <person name="Wilson R.K."/>
            <person name="Sommer R.J."/>
        </authorList>
    </citation>
    <scope>NUCLEOTIDE SEQUENCE [LARGE SCALE GENOMIC DNA]</scope>
    <source>
        <strain evidence="3">PS312</strain>
    </source>
</reference>
<accession>A0A454XZ82</accession>
<evidence type="ECO:0000256" key="1">
    <source>
        <dbReference type="ARBA" id="ARBA00023157"/>
    </source>
</evidence>
<evidence type="ECO:0000313" key="2">
    <source>
        <dbReference type="EnsemblMetazoa" id="PPA44462.1"/>
    </source>
</evidence>
<dbReference type="OrthoDB" id="10009301at2759"/>
<gene>
    <name evidence="2" type="primary">WBGene00282831</name>
</gene>
<dbReference type="EnsemblMetazoa" id="PPA44462.1">
    <property type="protein sequence ID" value="PPA44462.1"/>
    <property type="gene ID" value="WBGene00282831"/>
</dbReference>
<evidence type="ECO:0000313" key="3">
    <source>
        <dbReference type="Proteomes" id="UP000005239"/>
    </source>
</evidence>
<keyword evidence="3" id="KW-1185">Reference proteome</keyword>
<dbReference type="InterPro" id="IPR050976">
    <property type="entry name" value="Snaclec"/>
</dbReference>
<dbReference type="AlphaFoldDB" id="A0A454XZ82"/>
<reference evidence="2" key="2">
    <citation type="submission" date="2022-06" db="UniProtKB">
        <authorList>
            <consortium name="EnsemblMetazoa"/>
        </authorList>
    </citation>
    <scope>IDENTIFICATION</scope>
    <source>
        <strain evidence="2">PS312</strain>
    </source>
</reference>
<keyword evidence="1" id="KW-1015">Disulfide bond</keyword>
<protein>
    <submittedName>
        <fullName evidence="2">Uncharacterized protein</fullName>
    </submittedName>
</protein>
<accession>A0A8R1Z587</accession>